<reference evidence="3 4" key="1">
    <citation type="journal article" date="2020" name="ISME J.">
        <title>Uncovering the hidden diversity of litter-decomposition mechanisms in mushroom-forming fungi.</title>
        <authorList>
            <person name="Floudas D."/>
            <person name="Bentzer J."/>
            <person name="Ahren D."/>
            <person name="Johansson T."/>
            <person name="Persson P."/>
            <person name="Tunlid A."/>
        </authorList>
    </citation>
    <scope>NUCLEOTIDE SEQUENCE [LARGE SCALE GENOMIC DNA]</scope>
    <source>
        <strain evidence="3 4">CBS 175.51</strain>
    </source>
</reference>
<evidence type="ECO:0000259" key="2">
    <source>
        <dbReference type="PROSITE" id="PS50097"/>
    </source>
</evidence>
<feature type="compositionally biased region" description="Polar residues" evidence="1">
    <location>
        <begin position="685"/>
        <end position="697"/>
    </location>
</feature>
<name>A0A8H5EYL9_9AGAR</name>
<feature type="compositionally biased region" description="Polar residues" evidence="1">
    <location>
        <begin position="1"/>
        <end position="20"/>
    </location>
</feature>
<feature type="compositionally biased region" description="Polar residues" evidence="1">
    <location>
        <begin position="68"/>
        <end position="79"/>
    </location>
</feature>
<evidence type="ECO:0000313" key="4">
    <source>
        <dbReference type="Proteomes" id="UP000541558"/>
    </source>
</evidence>
<feature type="compositionally biased region" description="Basic and acidic residues" evidence="1">
    <location>
        <begin position="400"/>
        <end position="414"/>
    </location>
</feature>
<feature type="region of interest" description="Disordered" evidence="1">
    <location>
        <begin position="771"/>
        <end position="812"/>
    </location>
</feature>
<feature type="compositionally biased region" description="Low complexity" evidence="1">
    <location>
        <begin position="217"/>
        <end position="226"/>
    </location>
</feature>
<dbReference type="Proteomes" id="UP000541558">
    <property type="component" value="Unassembled WGS sequence"/>
</dbReference>
<dbReference type="SMART" id="SM00225">
    <property type="entry name" value="BTB"/>
    <property type="match status" value="1"/>
</dbReference>
<dbReference type="InterPro" id="IPR000210">
    <property type="entry name" value="BTB/POZ_dom"/>
</dbReference>
<feature type="region of interest" description="Disordered" evidence="1">
    <location>
        <begin position="281"/>
        <end position="314"/>
    </location>
</feature>
<feature type="compositionally biased region" description="Polar residues" evidence="1">
    <location>
        <begin position="35"/>
        <end position="54"/>
    </location>
</feature>
<comment type="caution">
    <text evidence="3">The sequence shown here is derived from an EMBL/GenBank/DDBJ whole genome shotgun (WGS) entry which is preliminary data.</text>
</comment>
<dbReference type="CDD" id="cd18186">
    <property type="entry name" value="BTB_POZ_ZBTB_KLHL-like"/>
    <property type="match status" value="1"/>
</dbReference>
<organism evidence="3 4">
    <name type="scientific">Ephemerocybe angulata</name>
    <dbReference type="NCBI Taxonomy" id="980116"/>
    <lineage>
        <taxon>Eukaryota</taxon>
        <taxon>Fungi</taxon>
        <taxon>Dikarya</taxon>
        <taxon>Basidiomycota</taxon>
        <taxon>Agaricomycotina</taxon>
        <taxon>Agaricomycetes</taxon>
        <taxon>Agaricomycetidae</taxon>
        <taxon>Agaricales</taxon>
        <taxon>Agaricineae</taxon>
        <taxon>Psathyrellaceae</taxon>
        <taxon>Ephemerocybe</taxon>
    </lineage>
</organism>
<keyword evidence="4" id="KW-1185">Reference proteome</keyword>
<feature type="compositionally biased region" description="Low complexity" evidence="1">
    <location>
        <begin position="137"/>
        <end position="148"/>
    </location>
</feature>
<feature type="compositionally biased region" description="Low complexity" evidence="1">
    <location>
        <begin position="493"/>
        <end position="508"/>
    </location>
</feature>
<dbReference type="PROSITE" id="PS50097">
    <property type="entry name" value="BTB"/>
    <property type="match status" value="1"/>
</dbReference>
<feature type="compositionally biased region" description="Pro residues" evidence="1">
    <location>
        <begin position="514"/>
        <end position="525"/>
    </location>
</feature>
<sequence length="1017" mass="108870">MATNDPDTQHTATIQSNEPIKSTGPPIDTIEASAWFNSSSQAPHMSPLGSTFTDEGNIPRRVEIGQWSPRSSEASLSPTGSLGVLSLADSSVVSGAASGVGTSCNSSPSPYEPGQYDDAPIPPDDCTALSATVPAHPSNSSSSLPDLSTVEISLYNGPSDAEEPNGTSIVLEGNPPATTLPPNDAHGPDSVTPPAALVVSRPKSPESGLDSSTTTIQQFSPSSPQRRSVDEIDPAHPPQPHSSEAGPHDNTPRALYSLIEHSPVHLEQQFEGLSFFPFTPTSTQPSLPLQSEVSAERPDAPRAYGTSSSDTAGTPTQTYLGNSMLHPIDPIYSEPEWWDPENPLTSEEAYRNTMVNAMATPTTQRHRTLQLDGSYSHPAPYGPMGAGEAGEQGSTSGSGHAEEGSAESKRDGKGKGKATKFLEPPGPKWGASRRIRHRDRRLQERNGWRSASEDDSGDESGDSSHPGSDSNSSVGVPPDIYVASPQGTLVPVPSTASPASPSGNGSSALFPQVEPTPSPGPPLPLPIEDSTKEQVELTDSDGESETIHIVQGGWHPFGAPSNFNSWGSFPMPFGYNDSNSNPYLTPNHGTSTGRLSSVHLGASPGGWATGTPLSLQGFPTPRPSGSTTRDGSHPLHRSPWLGPTAPDTRYAQHSQGWPESFPTPGNRNQSAYHGPGQGYAPLPPSTGSTARNASLQATPLHPGGQTPSLLTPLGSTPWQGRPLRGLPGSHTSPMFLSPWGTGPANPHQMLPPNLTPNTTPGVGHASPFFSSFGGMQPGHQQQTPNWNATPNTAPPAYSGGNLHPNNNNGAWTSSGAGGQGLLLPTAYRLHPRFSFADANVSFVLNDVEYRIHRYFLETHSTYMRDLLATVPFYNNPIPLSVSNTDFERMLSFFYPSSLNEPEITTVEEWTSVFSLSTDWSFRDLRKRAIEEITKLTTPVQRILLYRRHQVNEWAYSGYEELCMRGQPLSPDDGEQLGMRSVIKVWEAQQELMKKGLCRMNCCKEFTESTIKGKFNLL</sequence>
<dbReference type="OrthoDB" id="2367075at2759"/>
<dbReference type="Pfam" id="PF00651">
    <property type="entry name" value="BTB"/>
    <property type="match status" value="1"/>
</dbReference>
<feature type="compositionally biased region" description="Polar residues" evidence="1">
    <location>
        <begin position="705"/>
        <end position="718"/>
    </location>
</feature>
<gene>
    <name evidence="3" type="ORF">D9611_003761</name>
</gene>
<feature type="region of interest" description="Disordered" evidence="1">
    <location>
        <begin position="372"/>
        <end position="528"/>
    </location>
</feature>
<feature type="compositionally biased region" description="Low complexity" evidence="1">
    <location>
        <begin position="463"/>
        <end position="475"/>
    </location>
</feature>
<feature type="compositionally biased region" description="Low complexity" evidence="1">
    <location>
        <begin position="780"/>
        <end position="796"/>
    </location>
</feature>
<dbReference type="AlphaFoldDB" id="A0A8H5EYL9"/>
<dbReference type="SUPFAM" id="SSF54695">
    <property type="entry name" value="POZ domain"/>
    <property type="match status" value="1"/>
</dbReference>
<accession>A0A8H5EYL9</accession>
<feature type="compositionally biased region" description="Basic residues" evidence="1">
    <location>
        <begin position="431"/>
        <end position="440"/>
    </location>
</feature>
<feature type="compositionally biased region" description="Polar residues" evidence="1">
    <location>
        <begin position="281"/>
        <end position="293"/>
    </location>
</feature>
<dbReference type="InterPro" id="IPR011333">
    <property type="entry name" value="SKP1/BTB/POZ_sf"/>
</dbReference>
<feature type="compositionally biased region" description="Polar residues" evidence="1">
    <location>
        <begin position="803"/>
        <end position="812"/>
    </location>
</feature>
<feature type="compositionally biased region" description="Polar residues" evidence="1">
    <location>
        <begin position="651"/>
        <end position="671"/>
    </location>
</feature>
<feature type="region of interest" description="Disordered" evidence="1">
    <location>
        <begin position="95"/>
        <end position="252"/>
    </location>
</feature>
<feature type="domain" description="BTB" evidence="2">
    <location>
        <begin position="838"/>
        <end position="902"/>
    </location>
</feature>
<evidence type="ECO:0000256" key="1">
    <source>
        <dbReference type="SAM" id="MobiDB-lite"/>
    </source>
</evidence>
<feature type="region of interest" description="Disordered" evidence="1">
    <location>
        <begin position="606"/>
        <end position="748"/>
    </location>
</feature>
<dbReference type="EMBL" id="JAACJK010000219">
    <property type="protein sequence ID" value="KAF5317189.1"/>
    <property type="molecule type" value="Genomic_DNA"/>
</dbReference>
<dbReference type="Gene3D" id="3.30.710.10">
    <property type="entry name" value="Potassium Channel Kv1.1, Chain A"/>
    <property type="match status" value="1"/>
</dbReference>
<protein>
    <recommendedName>
        <fullName evidence="2">BTB domain-containing protein</fullName>
    </recommendedName>
</protein>
<feature type="region of interest" description="Disordered" evidence="1">
    <location>
        <begin position="1"/>
        <end position="82"/>
    </location>
</feature>
<proteinExistence type="predicted"/>
<feature type="compositionally biased region" description="Polar residues" evidence="1">
    <location>
        <begin position="305"/>
        <end position="314"/>
    </location>
</feature>
<evidence type="ECO:0000313" key="3">
    <source>
        <dbReference type="EMBL" id="KAF5317189.1"/>
    </source>
</evidence>